<dbReference type="AlphaFoldDB" id="A0A0W8E8Y3"/>
<evidence type="ECO:0000313" key="1">
    <source>
        <dbReference type="EMBL" id="KUG05033.1"/>
    </source>
</evidence>
<gene>
    <name evidence="1" type="ORF">ASZ90_017522</name>
</gene>
<name>A0A0W8E8Y3_9ZZZZ</name>
<protein>
    <submittedName>
        <fullName evidence="1">Uncharacterized protein</fullName>
    </submittedName>
</protein>
<accession>A0A0W8E8Y3</accession>
<organism evidence="1">
    <name type="scientific">hydrocarbon metagenome</name>
    <dbReference type="NCBI Taxonomy" id="938273"/>
    <lineage>
        <taxon>unclassified sequences</taxon>
        <taxon>metagenomes</taxon>
        <taxon>ecological metagenomes</taxon>
    </lineage>
</organism>
<sequence>MDNINCLSITSRGTAPIHIRAQWRSRGVRAARPLPLIAFAGCCYPCFANGRQYIYTYPGASFGTFSVVSTVPLSSYSAFQ</sequence>
<comment type="caution">
    <text evidence="1">The sequence shown here is derived from an EMBL/GenBank/DDBJ whole genome shotgun (WGS) entry which is preliminary data.</text>
</comment>
<proteinExistence type="predicted"/>
<reference evidence="1" key="1">
    <citation type="journal article" date="2015" name="Proc. Natl. Acad. Sci. U.S.A.">
        <title>Networks of energetic and metabolic interactions define dynamics in microbial communities.</title>
        <authorList>
            <person name="Embree M."/>
            <person name="Liu J.K."/>
            <person name="Al-Bassam M.M."/>
            <person name="Zengler K."/>
        </authorList>
    </citation>
    <scope>NUCLEOTIDE SEQUENCE</scope>
</reference>
<dbReference type="EMBL" id="LNQE01001831">
    <property type="protein sequence ID" value="KUG05033.1"/>
    <property type="molecule type" value="Genomic_DNA"/>
</dbReference>